<dbReference type="EMBL" id="JBHMAG010000012">
    <property type="protein sequence ID" value="MFB9753103.1"/>
    <property type="molecule type" value="Genomic_DNA"/>
</dbReference>
<dbReference type="PROSITE" id="PS51257">
    <property type="entry name" value="PROKAR_LIPOPROTEIN"/>
    <property type="match status" value="1"/>
</dbReference>
<evidence type="ECO:0000256" key="2">
    <source>
        <dbReference type="SAM" id="SignalP"/>
    </source>
</evidence>
<accession>A0ABV5VXX5</accession>
<sequence length="570" mass="62803">MIGKKRTLWAIIALAAMVTVSAACNKNGGDGVKESGDPVPPKQTAGDDGPFAKYDPPIDYTTVRSVNAGVKFKAGESYDNNIWMRDYESKLGIKLKNKWKVSDQQYQNKMNVMMVSGDLPDFMLVDAQQFQTLVQAGQITDLTEIYKKYASDLSKKILESGNGIPLKTASVGGKLMGIPNGGGSRDDAPMLFIRNDWLKNVGLEPPKTMDDVIKIALAFTKNDPDKNGKNDTYGLSLDQNLWNGWSGLDGFFNGYHAYPYNPTKGSGTNLMFLKGPDGKAMWADTQPEMKTALGKLQELFKAGAIYPEFSVIDGNKSAELATSNKVGMTFGAFFVPTWPINNMKKDNPEADWGVYPLVSADAKPVKAQSTGGLPAQFWVVSKSSKHPEAVFKLLNYTMEKLYGETKDVAIYHTVDEGNGQVYNVHMYPPINGGLPEKNQETHYAVLEALQKGDGSKLNQADKAEYDSVVKYKNGDLNMWSKEKLWNAGGVFEVLGKYKKENRVVQTAYLGAPTQTMTAKGPSLRDLEVKSFTEIIIGAKPLDSFDDFVKKWMEQGGKQILDEVNESGQLQ</sequence>
<keyword evidence="4" id="KW-1185">Reference proteome</keyword>
<comment type="caution">
    <text evidence="3">The sequence shown here is derived from an EMBL/GenBank/DDBJ whole genome shotgun (WGS) entry which is preliminary data.</text>
</comment>
<evidence type="ECO:0000256" key="1">
    <source>
        <dbReference type="SAM" id="MobiDB-lite"/>
    </source>
</evidence>
<feature type="region of interest" description="Disordered" evidence="1">
    <location>
        <begin position="29"/>
        <end position="53"/>
    </location>
</feature>
<dbReference type="RefSeq" id="WP_344902351.1">
    <property type="nucleotide sequence ID" value="NZ_BAAAYO010000001.1"/>
</dbReference>
<feature type="chain" id="PRO_5046240515" evidence="2">
    <location>
        <begin position="23"/>
        <end position="570"/>
    </location>
</feature>
<keyword evidence="2" id="KW-0732">Signal</keyword>
<dbReference type="PANTHER" id="PTHR43649:SF12">
    <property type="entry name" value="DIACETYLCHITOBIOSE BINDING PROTEIN DASA"/>
    <property type="match status" value="1"/>
</dbReference>
<proteinExistence type="predicted"/>
<name>A0ABV5VXX5_9BACL</name>
<evidence type="ECO:0000313" key="3">
    <source>
        <dbReference type="EMBL" id="MFB9753103.1"/>
    </source>
</evidence>
<dbReference type="PANTHER" id="PTHR43649">
    <property type="entry name" value="ARABINOSE-BINDING PROTEIN-RELATED"/>
    <property type="match status" value="1"/>
</dbReference>
<dbReference type="CDD" id="cd13580">
    <property type="entry name" value="PBP2_AlgQ_like_1"/>
    <property type="match status" value="1"/>
</dbReference>
<dbReference type="SUPFAM" id="SSF53850">
    <property type="entry name" value="Periplasmic binding protein-like II"/>
    <property type="match status" value="1"/>
</dbReference>
<dbReference type="Proteomes" id="UP001589619">
    <property type="component" value="Unassembled WGS sequence"/>
</dbReference>
<organism evidence="3 4">
    <name type="scientific">Paenibacillus hodogayensis</name>
    <dbReference type="NCBI Taxonomy" id="279208"/>
    <lineage>
        <taxon>Bacteria</taxon>
        <taxon>Bacillati</taxon>
        <taxon>Bacillota</taxon>
        <taxon>Bacilli</taxon>
        <taxon>Bacillales</taxon>
        <taxon>Paenibacillaceae</taxon>
        <taxon>Paenibacillus</taxon>
    </lineage>
</organism>
<dbReference type="InterPro" id="IPR050490">
    <property type="entry name" value="Bact_solute-bd_prot1"/>
</dbReference>
<evidence type="ECO:0000313" key="4">
    <source>
        <dbReference type="Proteomes" id="UP001589619"/>
    </source>
</evidence>
<feature type="signal peptide" evidence="2">
    <location>
        <begin position="1"/>
        <end position="22"/>
    </location>
</feature>
<reference evidence="3 4" key="1">
    <citation type="submission" date="2024-09" db="EMBL/GenBank/DDBJ databases">
        <authorList>
            <person name="Sun Q."/>
            <person name="Mori K."/>
        </authorList>
    </citation>
    <scope>NUCLEOTIDE SEQUENCE [LARGE SCALE GENOMIC DNA]</scope>
    <source>
        <strain evidence="3 4">JCM 12520</strain>
    </source>
</reference>
<protein>
    <submittedName>
        <fullName evidence="3">Extracellular solute-binding protein</fullName>
    </submittedName>
</protein>
<dbReference type="Gene3D" id="3.40.190.10">
    <property type="entry name" value="Periplasmic binding protein-like II"/>
    <property type="match status" value="2"/>
</dbReference>
<gene>
    <name evidence="3" type="ORF">ACFFNY_16175</name>
</gene>